<dbReference type="Proteomes" id="UP001642483">
    <property type="component" value="Unassembled WGS sequence"/>
</dbReference>
<comment type="caution">
    <text evidence="3">The sequence shown here is derived from an EMBL/GenBank/DDBJ whole genome shotgun (WGS) entry which is preliminary data.</text>
</comment>
<evidence type="ECO:0000256" key="1">
    <source>
        <dbReference type="SAM" id="MobiDB-lite"/>
    </source>
</evidence>
<evidence type="ECO:0000256" key="2">
    <source>
        <dbReference type="SAM" id="SignalP"/>
    </source>
</evidence>
<feature type="signal peptide" evidence="2">
    <location>
        <begin position="1"/>
        <end position="20"/>
    </location>
</feature>
<dbReference type="PROSITE" id="PS51257">
    <property type="entry name" value="PROKAR_LIPOPROTEIN"/>
    <property type="match status" value="1"/>
</dbReference>
<keyword evidence="4" id="KW-1185">Reference proteome</keyword>
<feature type="compositionally biased region" description="Pro residues" evidence="1">
    <location>
        <begin position="175"/>
        <end position="195"/>
    </location>
</feature>
<sequence>MKRHIFGIIFIATTAVSCDALRCFQCEKRFSQASPVDTCNGKNATTCPEKANFCFTNASASTASISQILGCHIGDNSFGVCGFAGDDEVHCSIICDTDGCNSPYLTDGEILSPGPDIAPHIPGVPPSLPPFFPSPGVGPTISLAPSSVVPSFQPQPSPDTGDIRPPPGTDIISPQIPPEVETPPELGPPPPPTPGIEPESKMCYMSFYVFAM</sequence>
<feature type="chain" id="PRO_5046415270" evidence="2">
    <location>
        <begin position="21"/>
        <end position="212"/>
    </location>
</feature>
<evidence type="ECO:0000313" key="3">
    <source>
        <dbReference type="EMBL" id="CAK8686054.1"/>
    </source>
</evidence>
<organism evidence="3 4">
    <name type="scientific">Clavelina lepadiformis</name>
    <name type="common">Light-bulb sea squirt</name>
    <name type="synonym">Ascidia lepadiformis</name>
    <dbReference type="NCBI Taxonomy" id="159417"/>
    <lineage>
        <taxon>Eukaryota</taxon>
        <taxon>Metazoa</taxon>
        <taxon>Chordata</taxon>
        <taxon>Tunicata</taxon>
        <taxon>Ascidiacea</taxon>
        <taxon>Aplousobranchia</taxon>
        <taxon>Clavelinidae</taxon>
        <taxon>Clavelina</taxon>
    </lineage>
</organism>
<dbReference type="CDD" id="cd00117">
    <property type="entry name" value="TFP"/>
    <property type="match status" value="1"/>
</dbReference>
<reference evidence="3 4" key="1">
    <citation type="submission" date="2024-02" db="EMBL/GenBank/DDBJ databases">
        <authorList>
            <person name="Daric V."/>
            <person name="Darras S."/>
        </authorList>
    </citation>
    <scope>NUCLEOTIDE SEQUENCE [LARGE SCALE GENOMIC DNA]</scope>
</reference>
<proteinExistence type="predicted"/>
<dbReference type="EMBL" id="CAWYQH010000101">
    <property type="protein sequence ID" value="CAK8686054.1"/>
    <property type="molecule type" value="Genomic_DNA"/>
</dbReference>
<name>A0ABP0G5X3_CLALP</name>
<feature type="region of interest" description="Disordered" evidence="1">
    <location>
        <begin position="144"/>
        <end position="199"/>
    </location>
</feature>
<evidence type="ECO:0000313" key="4">
    <source>
        <dbReference type="Proteomes" id="UP001642483"/>
    </source>
</evidence>
<feature type="compositionally biased region" description="Low complexity" evidence="1">
    <location>
        <begin position="144"/>
        <end position="154"/>
    </location>
</feature>
<protein>
    <submittedName>
        <fullName evidence="3">Uncharacterized protein</fullName>
    </submittedName>
</protein>
<gene>
    <name evidence="3" type="ORF">CVLEPA_LOCUS17966</name>
</gene>
<keyword evidence="2" id="KW-0732">Signal</keyword>
<accession>A0ABP0G5X3</accession>